<comment type="pathway">
    <text evidence="2">Mycotoxin biosynthesis.</text>
</comment>
<accession>A0A8H7B7F9</accession>
<comment type="caution">
    <text evidence="9">The sequence shown here is derived from an EMBL/GenBank/DDBJ whole genome shotgun (WGS) entry which is preliminary data.</text>
</comment>
<sequence length="483" mass="54184">MKRLALTGVILRHHYLEKHRVLSISVDLVTTLNIAALGGVQYAYTPPAILSRLGCEEGSPLRQIMEAFPYISPQLKYSGLTKQEREGLPAKEKPVTMNKANSPRTKSAQTDPTKAARKHESMNNRSYAIPFPGSMNSSEDDTPPFPDAEVSSLALDNKPGAQMHYTYYPASKPHGGHPNPFSQTLIVFLNGLMMPRSSWDPAMRSFLEKRIAGRLPYPALLSYDRYGQGDSDPDPDDEHPPPSHGHDAISAVKALKQFTLQIWRDHLDINKPTHYPCLIFVCNSIGCALARLFAQCYPGTVSGLLFLDSIMANSDYQDIWPDPDAPDFNPHTLPEGVTEDEVRSTREKYRRMFHPDVPSQEGLSRRNLPRLLPYADAPKLEGYLGRGPYLTVVGHDWETFAEQSYTGTMKTPKVLTMTYANPAWRRYNEGLCRITDEGKAIGPITAVRCGHFIQQDDPRFVSDEMRRMWVGLGRSLIFEGHVA</sequence>
<dbReference type="GeneID" id="62202841"/>
<gene>
    <name evidence="9" type="ORF">GT037_004616</name>
</gene>
<evidence type="ECO:0000256" key="6">
    <source>
        <dbReference type="SAM" id="MobiDB-lite"/>
    </source>
</evidence>
<dbReference type="SUPFAM" id="SSF53474">
    <property type="entry name" value="alpha/beta-Hydrolases"/>
    <property type="match status" value="1"/>
</dbReference>
<evidence type="ECO:0000256" key="4">
    <source>
        <dbReference type="ARBA" id="ARBA00023026"/>
    </source>
</evidence>
<evidence type="ECO:0000313" key="9">
    <source>
        <dbReference type="EMBL" id="KAF7677757.1"/>
    </source>
</evidence>
<comment type="similarity">
    <text evidence="3">Belongs to the AB hydrolase superfamily. AKT2 hydrolase family.</text>
</comment>
<dbReference type="RefSeq" id="XP_038787935.1">
    <property type="nucleotide sequence ID" value="XM_038929663.1"/>
</dbReference>
<evidence type="ECO:0000256" key="3">
    <source>
        <dbReference type="ARBA" id="ARBA00005668"/>
    </source>
</evidence>
<reference evidence="9" key="2">
    <citation type="submission" date="2020-08" db="EMBL/GenBank/DDBJ databases">
        <title>Draft Genome Sequence of Cumin Blight Pathogen Alternaria burnsii.</title>
        <authorList>
            <person name="Feng Z."/>
        </authorList>
    </citation>
    <scope>NUCLEOTIDE SEQUENCE</scope>
    <source>
        <strain evidence="9">CBS107.38</strain>
    </source>
</reference>
<keyword evidence="4" id="KW-0843">Virulence</keyword>
<feature type="domain" description="AB hydrolase-1" evidence="8">
    <location>
        <begin position="186"/>
        <end position="463"/>
    </location>
</feature>
<protein>
    <recommendedName>
        <fullName evidence="8">AB hydrolase-1 domain-containing protein</fullName>
    </recommendedName>
</protein>
<feature type="transmembrane region" description="Helical" evidence="7">
    <location>
        <begin position="21"/>
        <end position="44"/>
    </location>
</feature>
<dbReference type="EMBL" id="JAAABM010000005">
    <property type="protein sequence ID" value="KAF7677757.1"/>
    <property type="molecule type" value="Genomic_DNA"/>
</dbReference>
<dbReference type="Gene3D" id="3.40.50.1820">
    <property type="entry name" value="alpha/beta hydrolase"/>
    <property type="match status" value="1"/>
</dbReference>
<keyword evidence="10" id="KW-1185">Reference proteome</keyword>
<dbReference type="AlphaFoldDB" id="A0A8H7B7F9"/>
<dbReference type="InterPro" id="IPR000073">
    <property type="entry name" value="AB_hydrolase_1"/>
</dbReference>
<dbReference type="Proteomes" id="UP000596902">
    <property type="component" value="Unassembled WGS sequence"/>
</dbReference>
<dbReference type="GO" id="GO:0005777">
    <property type="term" value="C:peroxisome"/>
    <property type="evidence" value="ECO:0007669"/>
    <property type="project" value="UniProtKB-SubCell"/>
</dbReference>
<evidence type="ECO:0000313" key="10">
    <source>
        <dbReference type="Proteomes" id="UP000596902"/>
    </source>
</evidence>
<proteinExistence type="inferred from homology"/>
<keyword evidence="7" id="KW-0472">Membrane</keyword>
<feature type="compositionally biased region" description="Basic and acidic residues" evidence="6">
    <location>
        <begin position="238"/>
        <end position="247"/>
    </location>
</feature>
<evidence type="ECO:0000259" key="8">
    <source>
        <dbReference type="Pfam" id="PF12697"/>
    </source>
</evidence>
<keyword evidence="5" id="KW-0576">Peroxisome</keyword>
<keyword evidence="7" id="KW-1133">Transmembrane helix</keyword>
<feature type="region of interest" description="Disordered" evidence="6">
    <location>
        <begin position="226"/>
        <end position="247"/>
    </location>
</feature>
<evidence type="ECO:0000256" key="7">
    <source>
        <dbReference type="SAM" id="Phobius"/>
    </source>
</evidence>
<dbReference type="Pfam" id="PF12697">
    <property type="entry name" value="Abhydrolase_6"/>
    <property type="match status" value="1"/>
</dbReference>
<evidence type="ECO:0000256" key="5">
    <source>
        <dbReference type="ARBA" id="ARBA00023140"/>
    </source>
</evidence>
<feature type="compositionally biased region" description="Polar residues" evidence="6">
    <location>
        <begin position="98"/>
        <end position="112"/>
    </location>
</feature>
<keyword evidence="7" id="KW-0812">Transmembrane</keyword>
<name>A0A8H7B7F9_9PLEO</name>
<reference evidence="9" key="1">
    <citation type="submission" date="2020-01" db="EMBL/GenBank/DDBJ databases">
        <authorList>
            <person name="Feng Z.H.Z."/>
        </authorList>
    </citation>
    <scope>NUCLEOTIDE SEQUENCE</scope>
    <source>
        <strain evidence="9">CBS107.38</strain>
    </source>
</reference>
<evidence type="ECO:0000256" key="1">
    <source>
        <dbReference type="ARBA" id="ARBA00004275"/>
    </source>
</evidence>
<dbReference type="InterPro" id="IPR029058">
    <property type="entry name" value="AB_hydrolase_fold"/>
</dbReference>
<feature type="region of interest" description="Disordered" evidence="6">
    <location>
        <begin position="82"/>
        <end position="149"/>
    </location>
</feature>
<organism evidence="9 10">
    <name type="scientific">Alternaria burnsii</name>
    <dbReference type="NCBI Taxonomy" id="1187904"/>
    <lineage>
        <taxon>Eukaryota</taxon>
        <taxon>Fungi</taxon>
        <taxon>Dikarya</taxon>
        <taxon>Ascomycota</taxon>
        <taxon>Pezizomycotina</taxon>
        <taxon>Dothideomycetes</taxon>
        <taxon>Pleosporomycetidae</taxon>
        <taxon>Pleosporales</taxon>
        <taxon>Pleosporineae</taxon>
        <taxon>Pleosporaceae</taxon>
        <taxon>Alternaria</taxon>
        <taxon>Alternaria sect. Alternaria</taxon>
    </lineage>
</organism>
<comment type="subcellular location">
    <subcellularLocation>
        <location evidence="1">Peroxisome</location>
    </subcellularLocation>
</comment>
<feature type="compositionally biased region" description="Basic and acidic residues" evidence="6">
    <location>
        <begin position="82"/>
        <end position="94"/>
    </location>
</feature>
<evidence type="ECO:0000256" key="2">
    <source>
        <dbReference type="ARBA" id="ARBA00004685"/>
    </source>
</evidence>